<keyword evidence="3" id="KW-1185">Reference proteome</keyword>
<name>A0A024G7Z8_9STRA</name>
<dbReference type="EMBL" id="CAIX01000033">
    <property type="protein sequence ID" value="CCI42421.1"/>
    <property type="molecule type" value="Genomic_DNA"/>
</dbReference>
<sequence length="472" mass="50102">MPNHSEKRRHFAPQPTDSKHTKVSNSRDENDQSEFQKSSSHEANHQTTKSLESTAHHVSDSMVDSNAINAHATSIANTSFPLIFAPTILNSISATQSTCTTSSTLSTANDADDLSLNGASASISTSNGNAMLDLSGANSGQLQQQFMQLQQQQIQNLSPSELANMASMAQQMALGMMMFPMGTVMPWMTQSNASGQAITSNEQEEHIDDPNSFKSLDHDTEKSSVDGSNIQSIHASQAMALAAQSMNGQYRAENVNPDALGLSSIGNTNDTFASLGTNLSMSCSHEEAPRRKRGRPSKHDLSLHSVVKHEPDTIGHKSALGLGMSFMTNFGQSFGLQGHSSTGSNDQTCGNDQPSPLSSAELMASFGASGVPVQSNGAASGKSGSKKKVRGTGRPRGRPRTRPRPGEVIPRAKLAAIAPANYSLMYNYPLANTSIGSQKGTDGVAVHGSDVNHTNQQHVANILNSNDGHHHV</sequence>
<feature type="region of interest" description="Disordered" evidence="1">
    <location>
        <begin position="193"/>
        <end position="226"/>
    </location>
</feature>
<dbReference type="InParanoid" id="A0A024G7Z8"/>
<feature type="region of interest" description="Disordered" evidence="1">
    <location>
        <begin position="1"/>
        <end position="55"/>
    </location>
</feature>
<feature type="compositionally biased region" description="Basic and acidic residues" evidence="1">
    <location>
        <begin position="17"/>
        <end position="30"/>
    </location>
</feature>
<feature type="compositionally biased region" description="Polar residues" evidence="1">
    <location>
        <begin position="337"/>
        <end position="358"/>
    </location>
</feature>
<feature type="compositionally biased region" description="Basic and acidic residues" evidence="1">
    <location>
        <begin position="208"/>
        <end position="224"/>
    </location>
</feature>
<feature type="region of interest" description="Disordered" evidence="1">
    <location>
        <begin position="283"/>
        <end position="303"/>
    </location>
</feature>
<dbReference type="AlphaFoldDB" id="A0A024G7Z8"/>
<reference evidence="2 3" key="1">
    <citation type="submission" date="2012-05" db="EMBL/GenBank/DDBJ databases">
        <title>Recombination and specialization in a pathogen metapopulation.</title>
        <authorList>
            <person name="Gardiner A."/>
            <person name="Kemen E."/>
            <person name="Schultz-Larsen T."/>
            <person name="MacLean D."/>
            <person name="Van Oosterhout C."/>
            <person name="Jones J.D.G."/>
        </authorList>
    </citation>
    <scope>NUCLEOTIDE SEQUENCE [LARGE SCALE GENOMIC DNA]</scope>
    <source>
        <strain evidence="2 3">Ac Nc2</strain>
    </source>
</reference>
<accession>A0A024G7Z8</accession>
<evidence type="ECO:0000313" key="3">
    <source>
        <dbReference type="Proteomes" id="UP000053237"/>
    </source>
</evidence>
<evidence type="ECO:0000313" key="2">
    <source>
        <dbReference type="EMBL" id="CCI42421.1"/>
    </source>
</evidence>
<feature type="compositionally biased region" description="Basic residues" evidence="1">
    <location>
        <begin position="1"/>
        <end position="11"/>
    </location>
</feature>
<evidence type="ECO:0000256" key="1">
    <source>
        <dbReference type="SAM" id="MobiDB-lite"/>
    </source>
</evidence>
<dbReference type="Proteomes" id="UP000053237">
    <property type="component" value="Unassembled WGS sequence"/>
</dbReference>
<proteinExistence type="predicted"/>
<feature type="compositionally biased region" description="Basic residues" evidence="1">
    <location>
        <begin position="384"/>
        <end position="403"/>
    </location>
</feature>
<organism evidence="2 3">
    <name type="scientific">Albugo candida</name>
    <dbReference type="NCBI Taxonomy" id="65357"/>
    <lineage>
        <taxon>Eukaryota</taxon>
        <taxon>Sar</taxon>
        <taxon>Stramenopiles</taxon>
        <taxon>Oomycota</taxon>
        <taxon>Peronosporomycetes</taxon>
        <taxon>Albuginales</taxon>
        <taxon>Albuginaceae</taxon>
        <taxon>Albugo</taxon>
    </lineage>
</organism>
<protein>
    <submittedName>
        <fullName evidence="2">Uncharacterized protein</fullName>
    </submittedName>
</protein>
<comment type="caution">
    <text evidence="2">The sequence shown here is derived from an EMBL/GenBank/DDBJ whole genome shotgun (WGS) entry which is preliminary data.</text>
</comment>
<feature type="region of interest" description="Disordered" evidence="1">
    <location>
        <begin position="337"/>
        <end position="406"/>
    </location>
</feature>
<gene>
    <name evidence="2" type="ORF">BN9_032050</name>
</gene>